<dbReference type="Pfam" id="PF00990">
    <property type="entry name" value="GGDEF"/>
    <property type="match status" value="1"/>
</dbReference>
<feature type="domain" description="GGDEF" evidence="3">
    <location>
        <begin position="273"/>
        <end position="405"/>
    </location>
</feature>
<evidence type="ECO:0000259" key="3">
    <source>
        <dbReference type="PROSITE" id="PS50887"/>
    </source>
</evidence>
<dbReference type="SMART" id="SM00267">
    <property type="entry name" value="GGDEF"/>
    <property type="match status" value="1"/>
</dbReference>
<evidence type="ECO:0000313" key="6">
    <source>
        <dbReference type="Proteomes" id="UP000838686"/>
    </source>
</evidence>
<protein>
    <submittedName>
        <fullName evidence="5">Signaling protein</fullName>
    </submittedName>
</protein>
<dbReference type="InterPro" id="IPR029787">
    <property type="entry name" value="Nucleotide_cyclase"/>
</dbReference>
<feature type="domain" description="MHYT" evidence="4">
    <location>
        <begin position="8"/>
        <end position="200"/>
    </location>
</feature>
<dbReference type="InterPro" id="IPR005330">
    <property type="entry name" value="MHYT_dom"/>
</dbReference>
<keyword evidence="1" id="KW-0472">Membrane</keyword>
<feature type="transmembrane region" description="Helical" evidence="1">
    <location>
        <begin position="76"/>
        <end position="96"/>
    </location>
</feature>
<dbReference type="InterPro" id="IPR035919">
    <property type="entry name" value="EAL_sf"/>
</dbReference>
<dbReference type="InterPro" id="IPR043128">
    <property type="entry name" value="Rev_trsase/Diguanyl_cyclase"/>
</dbReference>
<evidence type="ECO:0000259" key="4">
    <source>
        <dbReference type="PROSITE" id="PS50924"/>
    </source>
</evidence>
<dbReference type="SUPFAM" id="SSF141868">
    <property type="entry name" value="EAL domain-like"/>
    <property type="match status" value="1"/>
</dbReference>
<feature type="transmembrane region" description="Helical" evidence="1">
    <location>
        <begin position="12"/>
        <end position="31"/>
    </location>
</feature>
<dbReference type="PANTHER" id="PTHR44757:SF2">
    <property type="entry name" value="BIOFILM ARCHITECTURE MAINTENANCE PROTEIN MBAA"/>
    <property type="match status" value="1"/>
</dbReference>
<dbReference type="RefSeq" id="WP_236339665.1">
    <property type="nucleotide sequence ID" value="NZ_CAKMMF010000005.1"/>
</dbReference>
<feature type="transmembrane region" description="Helical" evidence="1">
    <location>
        <begin position="43"/>
        <end position="70"/>
    </location>
</feature>
<dbReference type="SMART" id="SM00052">
    <property type="entry name" value="EAL"/>
    <property type="match status" value="1"/>
</dbReference>
<feature type="domain" description="EAL" evidence="2">
    <location>
        <begin position="414"/>
        <end position="667"/>
    </location>
</feature>
<reference evidence="5" key="1">
    <citation type="submission" date="2022-01" db="EMBL/GenBank/DDBJ databases">
        <authorList>
            <person name="Criscuolo A."/>
        </authorList>
    </citation>
    <scope>NUCLEOTIDE SEQUENCE</scope>
    <source>
        <strain evidence="5">CIP111893</strain>
    </source>
</reference>
<dbReference type="PANTHER" id="PTHR44757">
    <property type="entry name" value="DIGUANYLATE CYCLASE DGCP"/>
    <property type="match status" value="1"/>
</dbReference>
<dbReference type="EMBL" id="CAKMMF010000005">
    <property type="protein sequence ID" value="CAH1199329.1"/>
    <property type="molecule type" value="Genomic_DNA"/>
</dbReference>
<dbReference type="CDD" id="cd01948">
    <property type="entry name" value="EAL"/>
    <property type="match status" value="1"/>
</dbReference>
<feature type="transmembrane region" description="Helical" evidence="1">
    <location>
        <begin position="214"/>
        <end position="238"/>
    </location>
</feature>
<dbReference type="InterPro" id="IPR000160">
    <property type="entry name" value="GGDEF_dom"/>
</dbReference>
<accession>A0ABM9C124</accession>
<dbReference type="Pfam" id="PF00563">
    <property type="entry name" value="EAL"/>
    <property type="match status" value="1"/>
</dbReference>
<comment type="caution">
    <text evidence="5">The sequence shown here is derived from an EMBL/GenBank/DDBJ whole genome shotgun (WGS) entry which is preliminary data.</text>
</comment>
<organism evidence="5 6">
    <name type="scientific">Paenibacillus plantiphilus</name>
    <dbReference type="NCBI Taxonomy" id="2905650"/>
    <lineage>
        <taxon>Bacteria</taxon>
        <taxon>Bacillati</taxon>
        <taxon>Bacillota</taxon>
        <taxon>Bacilli</taxon>
        <taxon>Bacillales</taxon>
        <taxon>Paenibacillaceae</taxon>
        <taxon>Paenibacillus</taxon>
    </lineage>
</organism>
<feature type="transmembrane region" description="Helical" evidence="1">
    <location>
        <begin position="174"/>
        <end position="194"/>
    </location>
</feature>
<dbReference type="Gene3D" id="3.30.70.270">
    <property type="match status" value="1"/>
</dbReference>
<evidence type="ECO:0000259" key="2">
    <source>
        <dbReference type="PROSITE" id="PS50883"/>
    </source>
</evidence>
<evidence type="ECO:0000256" key="1">
    <source>
        <dbReference type="PROSITE-ProRule" id="PRU00244"/>
    </source>
</evidence>
<dbReference type="InterPro" id="IPR052155">
    <property type="entry name" value="Biofilm_reg_signaling"/>
</dbReference>
<evidence type="ECO:0000313" key="5">
    <source>
        <dbReference type="EMBL" id="CAH1199329.1"/>
    </source>
</evidence>
<keyword evidence="1" id="KW-0812">Transmembrane</keyword>
<dbReference type="Gene3D" id="3.20.20.450">
    <property type="entry name" value="EAL domain"/>
    <property type="match status" value="1"/>
</dbReference>
<dbReference type="PROSITE" id="PS50887">
    <property type="entry name" value="GGDEF"/>
    <property type="match status" value="1"/>
</dbReference>
<dbReference type="PROSITE" id="PS50883">
    <property type="entry name" value="EAL"/>
    <property type="match status" value="1"/>
</dbReference>
<feature type="transmembrane region" description="Helical" evidence="1">
    <location>
        <begin position="108"/>
        <end position="131"/>
    </location>
</feature>
<gene>
    <name evidence="5" type="ORF">PAECIP111893_01316</name>
</gene>
<dbReference type="Pfam" id="PF03707">
    <property type="entry name" value="MHYT"/>
    <property type="match status" value="2"/>
</dbReference>
<dbReference type="NCBIfam" id="TIGR00254">
    <property type="entry name" value="GGDEF"/>
    <property type="match status" value="1"/>
</dbReference>
<name>A0ABM9C124_9BACL</name>
<dbReference type="SUPFAM" id="SSF55073">
    <property type="entry name" value="Nucleotide cyclase"/>
    <property type="match status" value="1"/>
</dbReference>
<keyword evidence="1" id="KW-1133">Transmembrane helix</keyword>
<dbReference type="PROSITE" id="PS50924">
    <property type="entry name" value="MHYT"/>
    <property type="match status" value="1"/>
</dbReference>
<dbReference type="InterPro" id="IPR001633">
    <property type="entry name" value="EAL_dom"/>
</dbReference>
<feature type="transmembrane region" description="Helical" evidence="1">
    <location>
        <begin position="137"/>
        <end position="162"/>
    </location>
</feature>
<keyword evidence="6" id="KW-1185">Reference proteome</keyword>
<dbReference type="Proteomes" id="UP000838686">
    <property type="component" value="Unassembled WGS sequence"/>
</dbReference>
<sequence>MSHLHGQYNEFIVILSFLIAVAASYSALSLASKISRAKGRSYTVWTVAGACVMGAGIWSMHFVGMLAFHVEASVSYNIYLTLLSLAASILASYIAFRVTSAADYGTRRLLQGGFFMGSGIVAMHYIGMSAINEPIRIAYNSLFVSLSIVVSFIASYGALYLFRKFRTTEGYSKWKLMSACIMALGICGMHYTGMRASQFVVDAAHQHNDLVGPQTFLLAGVAGAIFFVLAVTLGAIFFDRNVLERMAYTDSLTGMPNRNQLTRYFEDSFSGRESGFLLFIDLDRFKTINDTLGHDAGDLFIREVAQRLQQTTSGDQNVFRLGGDEFLVVSSNGTKEEAIRLAEYLVSVIKRPYSVLGNEIYMTTSIGISLAPEHGDNRTMLLKAADVAMYRAKSAGKNQYQLFDEETDRMHVRKLELERDLRKALANNELCIYYQPKWDAELDCLTGMEALLRWNHPRLGMVSPAEFIPIAEETGLIVSMTRWVLNEVCIQNREWQKRDIVHVCVSVNMSIRVFESGMLCEMVEESLQESNIDSGSLELEITESIAMYDVQDTIRQLQHLKSLGVRVSMDDFGTGYSSLGNLDEIPIDALKIDQMFIRQSAQPSKQAIISTIIAIAGHLKLEVVAEGVETEEQIGFLQSRGCRVMQGYYYGKPMDTETLEAWLIANNERAKQGAS</sequence>
<dbReference type="CDD" id="cd01949">
    <property type="entry name" value="GGDEF"/>
    <property type="match status" value="1"/>
</dbReference>
<proteinExistence type="predicted"/>